<dbReference type="RefSeq" id="WP_203413380.1">
    <property type="nucleotide sequence ID" value="NZ_CP060244.1"/>
</dbReference>
<sequence>MMERVVIIKGLSLDEREPEIEEKAHACLIKYEKECKHLGNRFDQVFTSLMVCHYNSIPLDFDRLLSFEDFSLAHDILGIDRYTGKMTNHFRPRCAL</sequence>
<dbReference type="Pfam" id="PF21779">
    <property type="entry name" value="DUF6874"/>
    <property type="match status" value="1"/>
</dbReference>
<dbReference type="InterPro" id="IPR049239">
    <property type="entry name" value="DUF6874"/>
</dbReference>
<organism evidence="2 3">
    <name type="scientific">Entomobacter blattae</name>
    <dbReference type="NCBI Taxonomy" id="2762277"/>
    <lineage>
        <taxon>Bacteria</taxon>
        <taxon>Pseudomonadati</taxon>
        <taxon>Pseudomonadota</taxon>
        <taxon>Alphaproteobacteria</taxon>
        <taxon>Acetobacterales</taxon>
        <taxon>Acetobacteraceae</taxon>
        <taxon>Entomobacter</taxon>
    </lineage>
</organism>
<gene>
    <name evidence="2" type="ORF">JGUZn3_19940</name>
</gene>
<protein>
    <recommendedName>
        <fullName evidence="1">DUF6874 domain-containing protein</fullName>
    </recommendedName>
</protein>
<dbReference type="EMBL" id="CP060244">
    <property type="protein sequence ID" value="QNT79199.1"/>
    <property type="molecule type" value="Genomic_DNA"/>
</dbReference>
<name>A0A7H1NTT9_9PROT</name>
<dbReference type="Proteomes" id="UP000516349">
    <property type="component" value="Chromosome"/>
</dbReference>
<accession>A0A7H1NTT9</accession>
<keyword evidence="3" id="KW-1185">Reference proteome</keyword>
<feature type="domain" description="DUF6874" evidence="1">
    <location>
        <begin position="15"/>
        <end position="95"/>
    </location>
</feature>
<proteinExistence type="predicted"/>
<dbReference type="KEGG" id="ebla:JGUZn3_19940"/>
<evidence type="ECO:0000313" key="2">
    <source>
        <dbReference type="EMBL" id="QNT79199.1"/>
    </source>
</evidence>
<reference evidence="2 3" key="1">
    <citation type="submission" date="2020-08" db="EMBL/GenBank/DDBJ databases">
        <title>Complete genome sequence of Entomobacter blattae G55GP.</title>
        <authorList>
            <person name="Poehlein A."/>
            <person name="Guzman J."/>
            <person name="Daniel R."/>
            <person name="Vilcinskas A."/>
        </authorList>
    </citation>
    <scope>NUCLEOTIDE SEQUENCE [LARGE SCALE GENOMIC DNA]</scope>
    <source>
        <strain evidence="2 3">G55GP</strain>
    </source>
</reference>
<evidence type="ECO:0000313" key="3">
    <source>
        <dbReference type="Proteomes" id="UP000516349"/>
    </source>
</evidence>
<dbReference type="AlphaFoldDB" id="A0A7H1NTT9"/>
<evidence type="ECO:0000259" key="1">
    <source>
        <dbReference type="Pfam" id="PF21779"/>
    </source>
</evidence>